<dbReference type="InterPro" id="IPR000092">
    <property type="entry name" value="Polyprenyl_synt"/>
</dbReference>
<gene>
    <name evidence="8" type="ORF">HW450_05705</name>
</gene>
<comment type="pathway">
    <text evidence="2">Isoprenoid biosynthesis.</text>
</comment>
<name>A0A7G5FHW2_9CORY</name>
<evidence type="ECO:0000313" key="8">
    <source>
        <dbReference type="EMBL" id="QMV86203.1"/>
    </source>
</evidence>
<evidence type="ECO:0000256" key="1">
    <source>
        <dbReference type="ARBA" id="ARBA00001946"/>
    </source>
</evidence>
<comment type="cofactor">
    <cofactor evidence="1">
        <name>Mg(2+)</name>
        <dbReference type="ChEBI" id="CHEBI:18420"/>
    </cofactor>
</comment>
<keyword evidence="6" id="KW-0460">Magnesium</keyword>
<dbReference type="InterPro" id="IPR033749">
    <property type="entry name" value="Polyprenyl_synt_CS"/>
</dbReference>
<dbReference type="SFLD" id="SFLDS00005">
    <property type="entry name" value="Isoprenoid_Synthase_Type_I"/>
    <property type="match status" value="1"/>
</dbReference>
<comment type="similarity">
    <text evidence="3 7">Belongs to the FPP/GGPP synthase family.</text>
</comment>
<dbReference type="SUPFAM" id="SSF48576">
    <property type="entry name" value="Terpenoid synthases"/>
    <property type="match status" value="1"/>
</dbReference>
<proteinExistence type="inferred from homology"/>
<dbReference type="PANTHER" id="PTHR12001:SF69">
    <property type="entry name" value="ALL TRANS-POLYPRENYL-DIPHOSPHATE SYNTHASE PDSS1"/>
    <property type="match status" value="1"/>
</dbReference>
<dbReference type="PROSITE" id="PS00444">
    <property type="entry name" value="POLYPRENYL_SYNTHASE_2"/>
    <property type="match status" value="1"/>
</dbReference>
<evidence type="ECO:0000256" key="6">
    <source>
        <dbReference type="ARBA" id="ARBA00022842"/>
    </source>
</evidence>
<evidence type="ECO:0000256" key="7">
    <source>
        <dbReference type="RuleBase" id="RU004466"/>
    </source>
</evidence>
<keyword evidence="5" id="KW-0479">Metal-binding</keyword>
<keyword evidence="4 7" id="KW-0808">Transferase</keyword>
<dbReference type="CDD" id="cd00685">
    <property type="entry name" value="Trans_IPPS_HT"/>
    <property type="match status" value="1"/>
</dbReference>
<dbReference type="SFLD" id="SFLDG01017">
    <property type="entry name" value="Polyprenyl_Transferase_Like"/>
    <property type="match status" value="1"/>
</dbReference>
<dbReference type="AlphaFoldDB" id="A0A7G5FHW2"/>
<protein>
    <submittedName>
        <fullName evidence="8">Polyprenyl synthetase family protein</fullName>
    </submittedName>
</protein>
<dbReference type="EMBL" id="CP059833">
    <property type="protein sequence ID" value="QMV86203.1"/>
    <property type="molecule type" value="Genomic_DNA"/>
</dbReference>
<dbReference type="PANTHER" id="PTHR12001">
    <property type="entry name" value="GERANYLGERANYL PYROPHOSPHATE SYNTHASE"/>
    <property type="match status" value="1"/>
</dbReference>
<organism evidence="8 9">
    <name type="scientific">Corynebacterium hindlerae</name>
    <dbReference type="NCBI Taxonomy" id="699041"/>
    <lineage>
        <taxon>Bacteria</taxon>
        <taxon>Bacillati</taxon>
        <taxon>Actinomycetota</taxon>
        <taxon>Actinomycetes</taxon>
        <taxon>Mycobacteriales</taxon>
        <taxon>Corynebacteriaceae</taxon>
        <taxon>Corynebacterium</taxon>
    </lineage>
</organism>
<accession>A0A7G5FHW2</accession>
<dbReference type="GO" id="GO:0004659">
    <property type="term" value="F:prenyltransferase activity"/>
    <property type="evidence" value="ECO:0007669"/>
    <property type="project" value="InterPro"/>
</dbReference>
<reference evidence="8 9" key="1">
    <citation type="submission" date="2020-07" db="EMBL/GenBank/DDBJ databases">
        <title>non toxigenic Corynebacterium sp. nov from a clinical source.</title>
        <authorList>
            <person name="Bernier A.-M."/>
            <person name="Bernard K."/>
        </authorList>
    </citation>
    <scope>NUCLEOTIDE SEQUENCE [LARGE SCALE GENOMIC DNA]</scope>
    <source>
        <strain evidence="9">NML 93-0612</strain>
    </source>
</reference>
<evidence type="ECO:0000256" key="4">
    <source>
        <dbReference type="ARBA" id="ARBA00022679"/>
    </source>
</evidence>
<dbReference type="Proteomes" id="UP000515570">
    <property type="component" value="Chromosome"/>
</dbReference>
<keyword evidence="9" id="KW-1185">Reference proteome</keyword>
<dbReference type="GO" id="GO:0046872">
    <property type="term" value="F:metal ion binding"/>
    <property type="evidence" value="ECO:0007669"/>
    <property type="project" value="UniProtKB-KW"/>
</dbReference>
<evidence type="ECO:0000256" key="2">
    <source>
        <dbReference type="ARBA" id="ARBA00005128"/>
    </source>
</evidence>
<dbReference type="Pfam" id="PF00348">
    <property type="entry name" value="polyprenyl_synt"/>
    <property type="match status" value="1"/>
</dbReference>
<evidence type="ECO:0000256" key="3">
    <source>
        <dbReference type="ARBA" id="ARBA00006706"/>
    </source>
</evidence>
<evidence type="ECO:0000256" key="5">
    <source>
        <dbReference type="ARBA" id="ARBA00022723"/>
    </source>
</evidence>
<dbReference type="InterPro" id="IPR008949">
    <property type="entry name" value="Isoprenoid_synthase_dom_sf"/>
</dbReference>
<evidence type="ECO:0000313" key="9">
    <source>
        <dbReference type="Proteomes" id="UP000515570"/>
    </source>
</evidence>
<dbReference type="GO" id="GO:0008299">
    <property type="term" value="P:isoprenoid biosynthetic process"/>
    <property type="evidence" value="ECO:0007669"/>
    <property type="project" value="InterPro"/>
</dbReference>
<sequence length="356" mass="37692">MSNGQAGLPNTGEKPEQLVTQVTATAGNTTQVSLGDPELTASITAGLSQVEELLRQELSRGEDFVTDKVLHLAQAGGKRFRPMFALIASQYGSAPCSPKVISAATIVEMTHLATLYHDDVMDEADKRRGVDSANARWNNSVAILAGDILLANVSRIMAELGVETVAHFAETFHDLVTGQMRETVGARGGDPIEHYMDVIKEKTGVLIASAGYLGALHSGAPEPIRTALSKFGYDIGMVFQIVDDIIDIFSDYTQSGKNPGTDLREGVFTLPVLYALAEEGEVGDALRAKLTGPIGGDDALLAEVLDLLAKSTGRERARADVHALLADAEAQLDLLPAGAATEALRTLAKITVSRVG</sequence>
<dbReference type="Gene3D" id="1.10.600.10">
    <property type="entry name" value="Farnesyl Diphosphate Synthase"/>
    <property type="match status" value="1"/>
</dbReference>